<feature type="non-terminal residue" evidence="1">
    <location>
        <position position="101"/>
    </location>
</feature>
<evidence type="ECO:0000313" key="1">
    <source>
        <dbReference type="EMBL" id="CAK0791179.1"/>
    </source>
</evidence>
<dbReference type="EMBL" id="CAUYUJ010000535">
    <property type="protein sequence ID" value="CAK0791179.1"/>
    <property type="molecule type" value="Genomic_DNA"/>
</dbReference>
<evidence type="ECO:0000313" key="2">
    <source>
        <dbReference type="Proteomes" id="UP001189429"/>
    </source>
</evidence>
<reference evidence="1" key="1">
    <citation type="submission" date="2023-10" db="EMBL/GenBank/DDBJ databases">
        <authorList>
            <person name="Chen Y."/>
            <person name="Shah S."/>
            <person name="Dougan E. K."/>
            <person name="Thang M."/>
            <person name="Chan C."/>
        </authorList>
    </citation>
    <scope>NUCLEOTIDE SEQUENCE [LARGE SCALE GENOMIC DNA]</scope>
</reference>
<dbReference type="Proteomes" id="UP001189429">
    <property type="component" value="Unassembled WGS sequence"/>
</dbReference>
<accession>A0ABN9PE73</accession>
<gene>
    <name evidence="1" type="ORF">PCOR1329_LOCUS2147</name>
</gene>
<sequence length="101" mass="11135">ALVSKAFHDLRQLREKTDKACSVYDRMVADLDRQRGRIRGLSAALGKAEDAHAKLAQQLHELDISAVLQGSAQHIPILIESLSKPQDDFELSGKDLEEAEG</sequence>
<keyword evidence="2" id="KW-1185">Reference proteome</keyword>
<comment type="caution">
    <text evidence="1">The sequence shown here is derived from an EMBL/GenBank/DDBJ whole genome shotgun (WGS) entry which is preliminary data.</text>
</comment>
<feature type="non-terminal residue" evidence="1">
    <location>
        <position position="1"/>
    </location>
</feature>
<name>A0ABN9PE73_9DINO</name>
<proteinExistence type="predicted"/>
<evidence type="ECO:0008006" key="3">
    <source>
        <dbReference type="Google" id="ProtNLM"/>
    </source>
</evidence>
<organism evidence="1 2">
    <name type="scientific">Prorocentrum cordatum</name>
    <dbReference type="NCBI Taxonomy" id="2364126"/>
    <lineage>
        <taxon>Eukaryota</taxon>
        <taxon>Sar</taxon>
        <taxon>Alveolata</taxon>
        <taxon>Dinophyceae</taxon>
        <taxon>Prorocentrales</taxon>
        <taxon>Prorocentraceae</taxon>
        <taxon>Prorocentrum</taxon>
    </lineage>
</organism>
<protein>
    <recommendedName>
        <fullName evidence="3">DNA recombination protein RmuC</fullName>
    </recommendedName>
</protein>